<dbReference type="InterPro" id="IPR036508">
    <property type="entry name" value="Chitin-bd_dom_sf"/>
</dbReference>
<reference evidence="3" key="1">
    <citation type="submission" date="2023-08" db="EMBL/GenBank/DDBJ databases">
        <authorList>
            <person name="Alioto T."/>
            <person name="Alioto T."/>
            <person name="Gomez Garrido J."/>
        </authorList>
    </citation>
    <scope>NUCLEOTIDE SEQUENCE</scope>
</reference>
<dbReference type="EMBL" id="OX597840">
    <property type="protein sequence ID" value="CAI9741739.1"/>
    <property type="molecule type" value="Genomic_DNA"/>
</dbReference>
<dbReference type="SUPFAM" id="SSF57625">
    <property type="entry name" value="Invertebrate chitin-binding proteins"/>
    <property type="match status" value="3"/>
</dbReference>
<proteinExistence type="predicted"/>
<dbReference type="InterPro" id="IPR002557">
    <property type="entry name" value="Chitin-bd_dom"/>
</dbReference>
<accession>A0AA36FLW1</accession>
<dbReference type="SMART" id="SM00494">
    <property type="entry name" value="ChtBD2"/>
    <property type="match status" value="2"/>
</dbReference>
<gene>
    <name evidence="3" type="ORF">OCTVUL_1B018350</name>
</gene>
<protein>
    <submittedName>
        <fullName evidence="3">Oxidative stress-induced growth inhibitor 2-like</fullName>
    </submittedName>
</protein>
<feature type="signal peptide" evidence="1">
    <location>
        <begin position="1"/>
        <end position="21"/>
    </location>
</feature>
<evidence type="ECO:0000313" key="3">
    <source>
        <dbReference type="EMBL" id="CAI9741739.1"/>
    </source>
</evidence>
<evidence type="ECO:0000313" key="4">
    <source>
        <dbReference type="Proteomes" id="UP001162480"/>
    </source>
</evidence>
<evidence type="ECO:0000256" key="1">
    <source>
        <dbReference type="SAM" id="SignalP"/>
    </source>
</evidence>
<dbReference type="PROSITE" id="PS50940">
    <property type="entry name" value="CHIT_BIND_II"/>
    <property type="match status" value="1"/>
</dbReference>
<dbReference type="AlphaFoldDB" id="A0AA36FLW1"/>
<feature type="domain" description="Chitin-binding type-2" evidence="2">
    <location>
        <begin position="323"/>
        <end position="372"/>
    </location>
</feature>
<dbReference type="Gene3D" id="2.170.140.10">
    <property type="entry name" value="Chitin binding domain"/>
    <property type="match status" value="1"/>
</dbReference>
<name>A0AA36FLW1_OCTVU</name>
<dbReference type="GO" id="GO:0008061">
    <property type="term" value="F:chitin binding"/>
    <property type="evidence" value="ECO:0007669"/>
    <property type="project" value="InterPro"/>
</dbReference>
<keyword evidence="4" id="KW-1185">Reference proteome</keyword>
<dbReference type="GO" id="GO:0005576">
    <property type="term" value="C:extracellular region"/>
    <property type="evidence" value="ECO:0007669"/>
    <property type="project" value="InterPro"/>
</dbReference>
<keyword evidence="1" id="KW-0732">Signal</keyword>
<evidence type="ECO:0000259" key="2">
    <source>
        <dbReference type="PROSITE" id="PS50940"/>
    </source>
</evidence>
<dbReference type="Proteomes" id="UP001162480">
    <property type="component" value="Chromosome 27"/>
</dbReference>
<sequence length="372" mass="42060">MTIKYLLFVAICLGIARDIYAVDLTLKPGETSDAVIDATIRLIRNQGSLAYDYYFLRLLAKIKMNTIAATTGGIWRVTSAQLTTVRNACNGILKTKCNEVKTKFNVDVSTLTMSDLQIPLYSGLVVCLFISNSISPFPHRRPQLALLWNKYMYSKGDTTKYVILSNELEQSNDPSIQVTCRRNNVEIPCSLEDLSHVFHEDFQYPCTDETRQQEQYIFSYPNQPGKYFECDSTGKLTIVLCLENESFDAILKRCKPHVSTTPGIALQLLPCVVYPPQIYYPHPRSLSKFILCSQWGQSYELPCPSTRIWHPSIMSCLPFNPSVSVCGANTNGQFQPHPFSSSYFIACGAGTDYQLRKCENNEIWHQDLSQCA</sequence>
<feature type="chain" id="PRO_5041314436" evidence="1">
    <location>
        <begin position="22"/>
        <end position="372"/>
    </location>
</feature>
<organism evidence="3 4">
    <name type="scientific">Octopus vulgaris</name>
    <name type="common">Common octopus</name>
    <dbReference type="NCBI Taxonomy" id="6645"/>
    <lineage>
        <taxon>Eukaryota</taxon>
        <taxon>Metazoa</taxon>
        <taxon>Spiralia</taxon>
        <taxon>Lophotrochozoa</taxon>
        <taxon>Mollusca</taxon>
        <taxon>Cephalopoda</taxon>
        <taxon>Coleoidea</taxon>
        <taxon>Octopodiformes</taxon>
        <taxon>Octopoda</taxon>
        <taxon>Incirrata</taxon>
        <taxon>Octopodidae</taxon>
        <taxon>Octopus</taxon>
    </lineage>
</organism>